<evidence type="ECO:0000313" key="2">
    <source>
        <dbReference type="EMBL" id="PZO47486.1"/>
    </source>
</evidence>
<comment type="caution">
    <text evidence="2">The sequence shown here is derived from an EMBL/GenBank/DDBJ whole genome shotgun (WGS) entry which is preliminary data.</text>
</comment>
<proteinExistence type="predicted"/>
<dbReference type="InterPro" id="IPR045794">
    <property type="entry name" value="Trypco1"/>
</dbReference>
<accession>A0A2W4WRA5</accession>
<dbReference type="EMBL" id="QBMP01000272">
    <property type="protein sequence ID" value="PZO47486.1"/>
    <property type="molecule type" value="Genomic_DNA"/>
</dbReference>
<name>A0A2W4WRA5_9CYAN</name>
<dbReference type="Proteomes" id="UP000249794">
    <property type="component" value="Unassembled WGS sequence"/>
</dbReference>
<gene>
    <name evidence="2" type="ORF">DCF15_18970</name>
</gene>
<dbReference type="NCBIfam" id="NF041216">
    <property type="entry name" value="CU044_2847_fam"/>
    <property type="match status" value="1"/>
</dbReference>
<protein>
    <recommendedName>
        <fullName evidence="1">Trypsin-co-occurring domain-containing protein</fullName>
    </recommendedName>
</protein>
<reference evidence="2 3" key="2">
    <citation type="submission" date="2018-06" db="EMBL/GenBank/DDBJ databases">
        <title>Metagenomic assembly of (sub)arctic Cyanobacteria and their associated microbiome from non-axenic cultures.</title>
        <authorList>
            <person name="Baurain D."/>
        </authorList>
    </citation>
    <scope>NUCLEOTIDE SEQUENCE [LARGE SCALE GENOMIC DNA]</scope>
    <source>
        <strain evidence="2">ULC027bin1</strain>
    </source>
</reference>
<reference evidence="3" key="1">
    <citation type="submission" date="2018-04" db="EMBL/GenBank/DDBJ databases">
        <authorList>
            <person name="Cornet L."/>
        </authorList>
    </citation>
    <scope>NUCLEOTIDE SEQUENCE [LARGE SCALE GENOMIC DNA]</scope>
</reference>
<organism evidence="2 3">
    <name type="scientific">Phormidesmis priestleyi</name>
    <dbReference type="NCBI Taxonomy" id="268141"/>
    <lineage>
        <taxon>Bacteria</taxon>
        <taxon>Bacillati</taxon>
        <taxon>Cyanobacteriota</taxon>
        <taxon>Cyanophyceae</taxon>
        <taxon>Leptolyngbyales</taxon>
        <taxon>Leptolyngbyaceae</taxon>
        <taxon>Phormidesmis</taxon>
    </lineage>
</organism>
<dbReference type="AlphaFoldDB" id="A0A2W4WRA5"/>
<evidence type="ECO:0000259" key="1">
    <source>
        <dbReference type="Pfam" id="PF19493"/>
    </source>
</evidence>
<dbReference type="Pfam" id="PF19493">
    <property type="entry name" value="Trypco1"/>
    <property type="match status" value="1"/>
</dbReference>
<feature type="domain" description="Trypsin-co-occurring" evidence="1">
    <location>
        <begin position="18"/>
        <end position="116"/>
    </location>
</feature>
<evidence type="ECO:0000313" key="3">
    <source>
        <dbReference type="Proteomes" id="UP000249794"/>
    </source>
</evidence>
<sequence>MTDVDRLVFEDEHGNDYTLFIEAAESLALPDTPTANDDDEYERMGINEVKVQLSEVHAKLQNYARYAIGAFQNVPFADVEEITLKFGVKVSGSTGIPILTHGSVEGDFHIEIKCKPKKKEQN</sequence>